<evidence type="ECO:0000313" key="4">
    <source>
        <dbReference type="Proteomes" id="UP000290288"/>
    </source>
</evidence>
<feature type="compositionally biased region" description="Basic and acidic residues" evidence="1">
    <location>
        <begin position="51"/>
        <end position="61"/>
    </location>
</feature>
<evidence type="ECO:0000259" key="2">
    <source>
        <dbReference type="Pfam" id="PF01693"/>
    </source>
</evidence>
<protein>
    <recommendedName>
        <fullName evidence="2">Ribonuclease H1 N-terminal domain-containing protein</fullName>
    </recommendedName>
</protein>
<dbReference type="Proteomes" id="UP000290288">
    <property type="component" value="Unassembled WGS sequence"/>
</dbReference>
<accession>A0A4Q2D2R3</accession>
<proteinExistence type="predicted"/>
<dbReference type="Pfam" id="PF01693">
    <property type="entry name" value="Cauli_VI"/>
    <property type="match status" value="1"/>
</dbReference>
<dbReference type="SUPFAM" id="SSF55658">
    <property type="entry name" value="L9 N-domain-like"/>
    <property type="match status" value="1"/>
</dbReference>
<dbReference type="STRING" id="2316362.A0A4Q2D2R3"/>
<comment type="caution">
    <text evidence="3">The sequence shown here is derived from an EMBL/GenBank/DDBJ whole genome shotgun (WGS) entry which is preliminary data.</text>
</comment>
<feature type="domain" description="Ribonuclease H1 N-terminal" evidence="2">
    <location>
        <begin position="171"/>
        <end position="210"/>
    </location>
</feature>
<feature type="region of interest" description="Disordered" evidence="1">
    <location>
        <begin position="1"/>
        <end position="22"/>
    </location>
</feature>
<gene>
    <name evidence="3" type="ORF">EST38_g12314</name>
</gene>
<organism evidence="3 4">
    <name type="scientific">Candolleomyces aberdarensis</name>
    <dbReference type="NCBI Taxonomy" id="2316362"/>
    <lineage>
        <taxon>Eukaryota</taxon>
        <taxon>Fungi</taxon>
        <taxon>Dikarya</taxon>
        <taxon>Basidiomycota</taxon>
        <taxon>Agaricomycotina</taxon>
        <taxon>Agaricomycetes</taxon>
        <taxon>Agaricomycetidae</taxon>
        <taxon>Agaricales</taxon>
        <taxon>Agaricineae</taxon>
        <taxon>Psathyrellaceae</taxon>
        <taxon>Candolleomyces</taxon>
    </lineage>
</organism>
<dbReference type="EMBL" id="SDEE01000887">
    <property type="protein sequence ID" value="RXW13543.1"/>
    <property type="molecule type" value="Genomic_DNA"/>
</dbReference>
<evidence type="ECO:0000313" key="3">
    <source>
        <dbReference type="EMBL" id="RXW13543.1"/>
    </source>
</evidence>
<dbReference type="InterPro" id="IPR037056">
    <property type="entry name" value="RNase_H1_N_sf"/>
</dbReference>
<dbReference type="OrthoDB" id="3270804at2759"/>
<sequence>MSSSNTSSSSSKQPASGNTAKGQVTLTQLIDALRINGINIVTPMEQIVRSEADEQAAREPEPAPSVELVETSTLSPPTSSPDGERTADIIRIERAISRRVAAATPQGGTASTQALLDATMAAFQEMGIDPYAPADDSTRTVVPPADDSTITGFVCARCNAHNLVRPAKDTWYVVTVGNEVGVFKGWHKVQALVSGVSGACYKKYRSEAEAVVAFENALDAGVVRQV</sequence>
<feature type="region of interest" description="Disordered" evidence="1">
    <location>
        <begin position="51"/>
        <end position="85"/>
    </location>
</feature>
<dbReference type="Gene3D" id="3.40.970.10">
    <property type="entry name" value="Ribonuclease H1, N-terminal domain"/>
    <property type="match status" value="1"/>
</dbReference>
<reference evidence="3 4" key="1">
    <citation type="submission" date="2019-01" db="EMBL/GenBank/DDBJ databases">
        <title>Draft genome sequence of Psathyrella aberdarensis IHI B618.</title>
        <authorList>
            <person name="Buettner E."/>
            <person name="Kellner H."/>
        </authorList>
    </citation>
    <scope>NUCLEOTIDE SEQUENCE [LARGE SCALE GENOMIC DNA]</scope>
    <source>
        <strain evidence="3 4">IHI B618</strain>
    </source>
</reference>
<dbReference type="AlphaFoldDB" id="A0A4Q2D2R3"/>
<evidence type="ECO:0000256" key="1">
    <source>
        <dbReference type="SAM" id="MobiDB-lite"/>
    </source>
</evidence>
<feature type="compositionally biased region" description="Low complexity" evidence="1">
    <location>
        <begin position="71"/>
        <end position="81"/>
    </location>
</feature>
<name>A0A4Q2D2R3_9AGAR</name>
<feature type="compositionally biased region" description="Low complexity" evidence="1">
    <location>
        <begin position="1"/>
        <end position="11"/>
    </location>
</feature>
<dbReference type="InterPro" id="IPR011320">
    <property type="entry name" value="RNase_H1_N"/>
</dbReference>
<keyword evidence="4" id="KW-1185">Reference proteome</keyword>
<feature type="compositionally biased region" description="Polar residues" evidence="1">
    <location>
        <begin position="12"/>
        <end position="22"/>
    </location>
</feature>
<dbReference type="InterPro" id="IPR009027">
    <property type="entry name" value="Ribosomal_bL9/RNase_H1_N"/>
</dbReference>